<protein>
    <submittedName>
        <fullName evidence="1">Uncharacterized protein</fullName>
    </submittedName>
</protein>
<proteinExistence type="predicted"/>
<reference evidence="1" key="1">
    <citation type="journal article" date="2013" name="Nat. Commun.">
        <title>Whole-genome sequencing of Oryza brachyantha reveals mechanisms underlying Oryza genome evolution.</title>
        <authorList>
            <person name="Chen J."/>
            <person name="Huang Q."/>
            <person name="Gao D."/>
            <person name="Wang J."/>
            <person name="Lang Y."/>
            <person name="Liu T."/>
            <person name="Li B."/>
            <person name="Bai Z."/>
            <person name="Luis Goicoechea J."/>
            <person name="Liang C."/>
            <person name="Chen C."/>
            <person name="Zhang W."/>
            <person name="Sun S."/>
            <person name="Liao Y."/>
            <person name="Zhang X."/>
            <person name="Yang L."/>
            <person name="Song C."/>
            <person name="Wang M."/>
            <person name="Shi J."/>
            <person name="Liu G."/>
            <person name="Liu J."/>
            <person name="Zhou H."/>
            <person name="Zhou W."/>
            <person name="Yu Q."/>
            <person name="An N."/>
            <person name="Chen Y."/>
            <person name="Cai Q."/>
            <person name="Wang B."/>
            <person name="Liu B."/>
            <person name="Min J."/>
            <person name="Huang Y."/>
            <person name="Wu H."/>
            <person name="Li Z."/>
            <person name="Zhang Y."/>
            <person name="Yin Y."/>
            <person name="Song W."/>
            <person name="Jiang J."/>
            <person name="Jackson S.A."/>
            <person name="Wing R.A."/>
            <person name="Wang J."/>
            <person name="Chen M."/>
        </authorList>
    </citation>
    <scope>NUCLEOTIDE SEQUENCE [LARGE SCALE GENOMIC DNA]</scope>
    <source>
        <strain evidence="1">cv. IRGC 101232</strain>
    </source>
</reference>
<reference evidence="1" key="2">
    <citation type="submission" date="2013-04" db="UniProtKB">
        <authorList>
            <consortium name="EnsemblPlants"/>
        </authorList>
    </citation>
    <scope>IDENTIFICATION</scope>
</reference>
<evidence type="ECO:0000313" key="2">
    <source>
        <dbReference type="Proteomes" id="UP000006038"/>
    </source>
</evidence>
<dbReference type="Proteomes" id="UP000006038">
    <property type="component" value="Chromosome 11"/>
</dbReference>
<accession>J3N833</accession>
<dbReference type="AlphaFoldDB" id="J3N833"/>
<dbReference type="Gramene" id="OB11G19690.1">
    <property type="protein sequence ID" value="OB11G19690.1"/>
    <property type="gene ID" value="OB11G19690"/>
</dbReference>
<evidence type="ECO:0000313" key="1">
    <source>
        <dbReference type="EnsemblPlants" id="OB11G19690.1"/>
    </source>
</evidence>
<keyword evidence="2" id="KW-1185">Reference proteome</keyword>
<dbReference type="HOGENOM" id="CLU_3017458_0_0_1"/>
<name>J3N833_ORYBR</name>
<dbReference type="EnsemblPlants" id="OB11G19690.1">
    <property type="protein sequence ID" value="OB11G19690.1"/>
    <property type="gene ID" value="OB11G19690"/>
</dbReference>
<sequence>MAQISIVVLSCSLRWRYIWNKVRDLPDLSDLQEQPRSRRVKRKGFTFLEQQRSMFS</sequence>
<organism evidence="1">
    <name type="scientific">Oryza brachyantha</name>
    <name type="common">malo sina</name>
    <dbReference type="NCBI Taxonomy" id="4533"/>
    <lineage>
        <taxon>Eukaryota</taxon>
        <taxon>Viridiplantae</taxon>
        <taxon>Streptophyta</taxon>
        <taxon>Embryophyta</taxon>
        <taxon>Tracheophyta</taxon>
        <taxon>Spermatophyta</taxon>
        <taxon>Magnoliopsida</taxon>
        <taxon>Liliopsida</taxon>
        <taxon>Poales</taxon>
        <taxon>Poaceae</taxon>
        <taxon>BOP clade</taxon>
        <taxon>Oryzoideae</taxon>
        <taxon>Oryzeae</taxon>
        <taxon>Oryzinae</taxon>
        <taxon>Oryza</taxon>
    </lineage>
</organism>